<dbReference type="PRINTS" id="PR00621">
    <property type="entry name" value="HISTONEH2B"/>
</dbReference>
<dbReference type="InterPro" id="IPR007125">
    <property type="entry name" value="H2A/H2B/H3"/>
</dbReference>
<evidence type="ECO:0000256" key="8">
    <source>
        <dbReference type="ARBA" id="ARBA00022942"/>
    </source>
</evidence>
<dbReference type="SMART" id="SM00382">
    <property type="entry name" value="AAA"/>
    <property type="match status" value="1"/>
</dbReference>
<evidence type="ECO:0000256" key="7">
    <source>
        <dbReference type="ARBA" id="ARBA00022840"/>
    </source>
</evidence>
<evidence type="ECO:0000256" key="6">
    <source>
        <dbReference type="ARBA" id="ARBA00022741"/>
    </source>
</evidence>
<dbReference type="AlphaFoldDB" id="A0A085MCL3"/>
<keyword evidence="8" id="KW-0647">Proteasome</keyword>
<dbReference type="InterPro" id="IPR041569">
    <property type="entry name" value="AAA_lid_3"/>
</dbReference>
<organism evidence="12 13">
    <name type="scientific">Trichuris suis</name>
    <name type="common">pig whipworm</name>
    <dbReference type="NCBI Taxonomy" id="68888"/>
    <lineage>
        <taxon>Eukaryota</taxon>
        <taxon>Metazoa</taxon>
        <taxon>Ecdysozoa</taxon>
        <taxon>Nematoda</taxon>
        <taxon>Enoplea</taxon>
        <taxon>Dorylaimia</taxon>
        <taxon>Trichinellida</taxon>
        <taxon>Trichuridae</taxon>
        <taxon>Trichuris</taxon>
    </lineage>
</organism>
<dbReference type="Pfam" id="PF00125">
    <property type="entry name" value="Histone"/>
    <property type="match status" value="1"/>
</dbReference>
<evidence type="ECO:0000256" key="2">
    <source>
        <dbReference type="ARBA" id="ARBA00006846"/>
    </source>
</evidence>
<dbReference type="InterPro" id="IPR048723">
    <property type="entry name" value="OB_PRS7"/>
</dbReference>
<dbReference type="Gene3D" id="3.40.50.300">
    <property type="entry name" value="P-loop containing nucleotide triphosphate hydrolases"/>
    <property type="match status" value="1"/>
</dbReference>
<keyword evidence="7" id="KW-0067">ATP-binding</keyword>
<dbReference type="SUPFAM" id="SSF47113">
    <property type="entry name" value="Histone-fold"/>
    <property type="match status" value="1"/>
</dbReference>
<dbReference type="PANTHER" id="PTHR23073">
    <property type="entry name" value="26S PROTEASOME REGULATORY SUBUNIT"/>
    <property type="match status" value="1"/>
</dbReference>
<evidence type="ECO:0000256" key="3">
    <source>
        <dbReference type="ARBA" id="ARBA00006914"/>
    </source>
</evidence>
<accession>A0A085MCL3</accession>
<keyword evidence="13" id="KW-1185">Reference proteome</keyword>
<dbReference type="Pfam" id="PF21236">
    <property type="entry name" value="OB_PRS7"/>
    <property type="match status" value="1"/>
</dbReference>
<dbReference type="CDD" id="cd22910">
    <property type="entry name" value="HFD_H2B"/>
    <property type="match status" value="1"/>
</dbReference>
<dbReference type="Gene3D" id="1.10.20.10">
    <property type="entry name" value="Histone, subunit A"/>
    <property type="match status" value="1"/>
</dbReference>
<evidence type="ECO:0000256" key="5">
    <source>
        <dbReference type="ARBA" id="ARBA00022490"/>
    </source>
</evidence>
<keyword evidence="6" id="KW-0547">Nucleotide-binding</keyword>
<feature type="domain" description="AAA+ ATPase" evidence="11">
    <location>
        <begin position="317"/>
        <end position="456"/>
    </location>
</feature>
<evidence type="ECO:0000256" key="9">
    <source>
        <dbReference type="ARBA" id="ARBA00030937"/>
    </source>
</evidence>
<dbReference type="InterPro" id="IPR050221">
    <property type="entry name" value="26S_Proteasome_ATPase"/>
</dbReference>
<dbReference type="GO" id="GO:0000786">
    <property type="term" value="C:nucleosome"/>
    <property type="evidence" value="ECO:0007669"/>
    <property type="project" value="InterPro"/>
</dbReference>
<evidence type="ECO:0000313" key="12">
    <source>
        <dbReference type="EMBL" id="KFD54959.1"/>
    </source>
</evidence>
<dbReference type="SMART" id="SM00427">
    <property type="entry name" value="H2B"/>
    <property type="match status" value="1"/>
</dbReference>
<dbReference type="Pfam" id="PF17862">
    <property type="entry name" value="AAA_lid_3"/>
    <property type="match status" value="1"/>
</dbReference>
<dbReference type="InterPro" id="IPR003593">
    <property type="entry name" value="AAA+_ATPase"/>
</dbReference>
<dbReference type="FunFam" id="1.10.20.10:FF:000043">
    <property type="entry name" value="Histone H2B"/>
    <property type="match status" value="1"/>
</dbReference>
<name>A0A085MCL3_9BILA</name>
<dbReference type="GO" id="GO:0046982">
    <property type="term" value="F:protein heterodimerization activity"/>
    <property type="evidence" value="ECO:0007669"/>
    <property type="project" value="InterPro"/>
</dbReference>
<dbReference type="FunFam" id="1.10.8.60:FF:000005">
    <property type="entry name" value="26S protease regulatory subunit 7"/>
    <property type="match status" value="1"/>
</dbReference>
<evidence type="ECO:0000313" key="13">
    <source>
        <dbReference type="Proteomes" id="UP000030764"/>
    </source>
</evidence>
<dbReference type="SUPFAM" id="SSF52540">
    <property type="entry name" value="P-loop containing nucleoside triphosphate hydrolases"/>
    <property type="match status" value="1"/>
</dbReference>
<dbReference type="Gene3D" id="2.40.50.140">
    <property type="entry name" value="Nucleic acid-binding proteins"/>
    <property type="match status" value="1"/>
</dbReference>
<dbReference type="GO" id="GO:0005524">
    <property type="term" value="F:ATP binding"/>
    <property type="evidence" value="ECO:0007669"/>
    <property type="project" value="UniProtKB-KW"/>
</dbReference>
<dbReference type="GO" id="GO:0030527">
    <property type="term" value="F:structural constituent of chromatin"/>
    <property type="evidence" value="ECO:0007669"/>
    <property type="project" value="InterPro"/>
</dbReference>
<comment type="similarity">
    <text evidence="2">Belongs to the histone H2B family.</text>
</comment>
<feature type="region of interest" description="Disordered" evidence="10">
    <location>
        <begin position="1"/>
        <end position="31"/>
    </location>
</feature>
<dbReference type="GO" id="GO:0016887">
    <property type="term" value="F:ATP hydrolysis activity"/>
    <property type="evidence" value="ECO:0007669"/>
    <property type="project" value="InterPro"/>
</dbReference>
<dbReference type="EMBL" id="KL363203">
    <property type="protein sequence ID" value="KFD54959.1"/>
    <property type="molecule type" value="Genomic_DNA"/>
</dbReference>
<dbReference type="InterPro" id="IPR027417">
    <property type="entry name" value="P-loop_NTPase"/>
</dbReference>
<dbReference type="InterPro" id="IPR000558">
    <property type="entry name" value="Histone_H2B"/>
</dbReference>
<dbReference type="GO" id="GO:0000502">
    <property type="term" value="C:proteasome complex"/>
    <property type="evidence" value="ECO:0007669"/>
    <property type="project" value="UniProtKB-KW"/>
</dbReference>
<dbReference type="Gene3D" id="1.10.8.60">
    <property type="match status" value="1"/>
</dbReference>
<evidence type="ECO:0000256" key="1">
    <source>
        <dbReference type="ARBA" id="ARBA00004496"/>
    </source>
</evidence>
<dbReference type="Proteomes" id="UP000030764">
    <property type="component" value="Unassembled WGS sequence"/>
</dbReference>
<dbReference type="GO" id="GO:0005737">
    <property type="term" value="C:cytoplasm"/>
    <property type="evidence" value="ECO:0007669"/>
    <property type="project" value="UniProtKB-SubCell"/>
</dbReference>
<comment type="subcellular location">
    <subcellularLocation>
        <location evidence="1">Cytoplasm</location>
    </subcellularLocation>
</comment>
<protein>
    <recommendedName>
        <fullName evidence="4">26S proteasome regulatory subunit 7</fullName>
    </recommendedName>
    <alternativeName>
        <fullName evidence="9">Proteasome 26S subunit ATPase 2</fullName>
    </alternativeName>
</protein>
<reference evidence="12 13" key="1">
    <citation type="journal article" date="2014" name="Nat. Genet.">
        <title>Genome and transcriptome of the porcine whipworm Trichuris suis.</title>
        <authorList>
            <person name="Jex A.R."/>
            <person name="Nejsum P."/>
            <person name="Schwarz E.M."/>
            <person name="Hu L."/>
            <person name="Young N.D."/>
            <person name="Hall R.S."/>
            <person name="Korhonen P.K."/>
            <person name="Liao S."/>
            <person name="Thamsborg S."/>
            <person name="Xia J."/>
            <person name="Xu P."/>
            <person name="Wang S."/>
            <person name="Scheerlinck J.P."/>
            <person name="Hofmann A."/>
            <person name="Sternberg P.W."/>
            <person name="Wang J."/>
            <person name="Gasser R.B."/>
        </authorList>
    </citation>
    <scope>NUCLEOTIDE SEQUENCE [LARGE SCALE GENOMIC DNA]</scope>
    <source>
        <strain evidence="12">DCEP-RM93M</strain>
    </source>
</reference>
<dbReference type="GO" id="GO:0005634">
    <property type="term" value="C:nucleus"/>
    <property type="evidence" value="ECO:0007669"/>
    <property type="project" value="UniProtKB-ARBA"/>
</dbReference>
<sequence length="542" mass="61103">MPPKASAKPAKKAGVSDKARRSSGHKKGNSSRDRMFSLYVYKILKQVHPDTSISSTAMSIMNSFVNDVLDRIGKEASHLTRYGKRCTMSSEDIQTAVRLLLPGDLRDDAIRAGLNEKDISLLKTYGKDRYYDIVRRVKKEIEKLDDDIKQFSGVKESPTGVAPADRWNLMADKMVIHHDPALQVVRCTSKFTSPTGETRYIVEMKPNSRLVVELFDGILLRNVEVGMRVAVDQSKYQIHLPLPPKIDSAVAMMEVYTTYALLHSTLSRETTILQVEEKPDVKYCDIGGYEKEIFLLREIVETPMLNPEKFIRLGIDPPKGALLYGPPGTGKTMCARALANATDACFIRIIGSELVHKYVGEGAQMIRQIFKLARSKKACVLFFDEIDAIGGTRFNDDTGEENEVQRTMLELISQLDGFDPRGSFKVLMATNRPDTLDPALLRPGRIDRKVNFGLPNFQSTIQILKVNTRKMRVDNNIRYDLLARLMPNCTGAEIRSVCTEAGVFAIRDRRKTASEKDFLKAIQKVIHCYARFNSTPRYLTHN</sequence>
<dbReference type="InterPro" id="IPR003959">
    <property type="entry name" value="ATPase_AAA_core"/>
</dbReference>
<dbReference type="GO" id="GO:0003677">
    <property type="term" value="F:DNA binding"/>
    <property type="evidence" value="ECO:0007669"/>
    <property type="project" value="InterPro"/>
</dbReference>
<dbReference type="FunFam" id="3.40.50.300:FF:003005">
    <property type="entry name" value="26S protease regulatory subunit 7"/>
    <property type="match status" value="1"/>
</dbReference>
<gene>
    <name evidence="12" type="ORF">M513_04141</name>
</gene>
<dbReference type="InterPro" id="IPR012340">
    <property type="entry name" value="NA-bd_OB-fold"/>
</dbReference>
<evidence type="ECO:0000259" key="11">
    <source>
        <dbReference type="SMART" id="SM00382"/>
    </source>
</evidence>
<dbReference type="InterPro" id="IPR009072">
    <property type="entry name" value="Histone-fold"/>
</dbReference>
<comment type="similarity">
    <text evidence="3">Belongs to the AAA ATPase family.</text>
</comment>
<evidence type="ECO:0000256" key="4">
    <source>
        <dbReference type="ARBA" id="ARBA00021111"/>
    </source>
</evidence>
<dbReference type="Pfam" id="PF00004">
    <property type="entry name" value="AAA"/>
    <property type="match status" value="1"/>
</dbReference>
<proteinExistence type="inferred from homology"/>
<keyword evidence="5" id="KW-0963">Cytoplasm</keyword>
<evidence type="ECO:0000256" key="10">
    <source>
        <dbReference type="SAM" id="MobiDB-lite"/>
    </source>
</evidence>